<comment type="similarity">
    <text evidence="1">Belongs to the aldehyde dehydrogenase family.</text>
</comment>
<dbReference type="PANTHER" id="PTHR43353:SF5">
    <property type="entry name" value="SUCCINATE-SEMIALDEHYDE DEHYDROGENASE, MITOCHONDRIAL"/>
    <property type="match status" value="1"/>
</dbReference>
<dbReference type="Proteomes" id="UP000254052">
    <property type="component" value="Unassembled WGS sequence"/>
</dbReference>
<dbReference type="SUPFAM" id="SSF53720">
    <property type="entry name" value="ALDH-like"/>
    <property type="match status" value="1"/>
</dbReference>
<keyword evidence="2 4" id="KW-0560">Oxidoreductase</keyword>
<proteinExistence type="inferred from homology"/>
<name>A0A377D1R8_ECOLX</name>
<dbReference type="Pfam" id="PF00171">
    <property type="entry name" value="Aldedh"/>
    <property type="match status" value="1"/>
</dbReference>
<evidence type="ECO:0000313" key="4">
    <source>
        <dbReference type="EMBL" id="STM14915.1"/>
    </source>
</evidence>
<evidence type="ECO:0000313" key="5">
    <source>
        <dbReference type="Proteomes" id="UP000254052"/>
    </source>
</evidence>
<dbReference type="EMBL" id="UGED01000017">
    <property type="protein sequence ID" value="STM14915.1"/>
    <property type="molecule type" value="Genomic_DNA"/>
</dbReference>
<evidence type="ECO:0000256" key="1">
    <source>
        <dbReference type="ARBA" id="ARBA00009986"/>
    </source>
</evidence>
<gene>
    <name evidence="4" type="primary">feaB_3</name>
    <name evidence="4" type="ORF">NCTC9962_06325</name>
</gene>
<dbReference type="GO" id="GO:0008957">
    <property type="term" value="F:phenylacetaldehyde dehydrogenase (NAD+) activity"/>
    <property type="evidence" value="ECO:0007669"/>
    <property type="project" value="UniProtKB-EC"/>
</dbReference>
<dbReference type="Gene3D" id="3.40.309.10">
    <property type="entry name" value="Aldehyde Dehydrogenase, Chain A, domain 2"/>
    <property type="match status" value="1"/>
</dbReference>
<evidence type="ECO:0000256" key="2">
    <source>
        <dbReference type="ARBA" id="ARBA00023002"/>
    </source>
</evidence>
<accession>A0A377D1R8</accession>
<dbReference type="AlphaFoldDB" id="A0A377D1R8"/>
<organism evidence="4 5">
    <name type="scientific">Escherichia coli</name>
    <dbReference type="NCBI Taxonomy" id="562"/>
    <lineage>
        <taxon>Bacteria</taxon>
        <taxon>Pseudomonadati</taxon>
        <taxon>Pseudomonadota</taxon>
        <taxon>Gammaproteobacteria</taxon>
        <taxon>Enterobacterales</taxon>
        <taxon>Enterobacteriaceae</taxon>
        <taxon>Escherichia</taxon>
    </lineage>
</organism>
<evidence type="ECO:0000259" key="3">
    <source>
        <dbReference type="Pfam" id="PF00171"/>
    </source>
</evidence>
<reference evidence="4 5" key="1">
    <citation type="submission" date="2018-06" db="EMBL/GenBank/DDBJ databases">
        <authorList>
            <consortium name="Pathogen Informatics"/>
            <person name="Doyle S."/>
        </authorList>
    </citation>
    <scope>NUCLEOTIDE SEQUENCE [LARGE SCALE GENOMIC DNA]</scope>
    <source>
        <strain evidence="4 5">NCTC9962</strain>
    </source>
</reference>
<sequence length="106" mass="11596">MCSFLDDAQAQQAELIRGSNGPAGEGYYVAPTLVVNPDAKLRLTREEVFGPVVNLVRVADGEEALQLANDTEYGLTASVWTQISPRLWNIAIAYRQDGVGKQPYLN</sequence>
<dbReference type="InterPro" id="IPR016163">
    <property type="entry name" value="Ald_DH_C"/>
</dbReference>
<dbReference type="InterPro" id="IPR015590">
    <property type="entry name" value="Aldehyde_DH_dom"/>
</dbReference>
<feature type="domain" description="Aldehyde dehydrogenase" evidence="3">
    <location>
        <begin position="2"/>
        <end position="90"/>
    </location>
</feature>
<protein>
    <submittedName>
        <fullName evidence="4">Phenylacetaldehyde dehydrogenase</fullName>
        <ecNumber evidence="4">1.2.1.39</ecNumber>
    </submittedName>
</protein>
<dbReference type="InterPro" id="IPR050740">
    <property type="entry name" value="Aldehyde_DH_Superfamily"/>
</dbReference>
<dbReference type="PANTHER" id="PTHR43353">
    <property type="entry name" value="SUCCINATE-SEMIALDEHYDE DEHYDROGENASE, MITOCHONDRIAL"/>
    <property type="match status" value="1"/>
</dbReference>
<dbReference type="InterPro" id="IPR016161">
    <property type="entry name" value="Ald_DH/histidinol_DH"/>
</dbReference>
<dbReference type="EC" id="1.2.1.39" evidence="4"/>